<dbReference type="InterPro" id="IPR036388">
    <property type="entry name" value="WH-like_DNA-bd_sf"/>
</dbReference>
<evidence type="ECO:0000256" key="1">
    <source>
        <dbReference type="ARBA" id="ARBA00004123"/>
    </source>
</evidence>
<dbReference type="InterPro" id="IPR007668">
    <property type="entry name" value="RFX1_trans_act"/>
</dbReference>
<evidence type="ECO:0000256" key="5">
    <source>
        <dbReference type="ARBA" id="ARBA00023015"/>
    </source>
</evidence>
<dbReference type="GeneTree" id="ENSGT01050000244879"/>
<evidence type="ECO:0000256" key="7">
    <source>
        <dbReference type="ARBA" id="ARBA00023163"/>
    </source>
</evidence>
<comment type="subcellular location">
    <subcellularLocation>
        <location evidence="1">Nucleus</location>
    </subcellularLocation>
</comment>
<evidence type="ECO:0000313" key="13">
    <source>
        <dbReference type="Ensembl" id="ENSXCOP00000003903.1"/>
    </source>
</evidence>
<evidence type="ECO:0000256" key="9">
    <source>
        <dbReference type="ARBA" id="ARBA00040859"/>
    </source>
</evidence>
<evidence type="ECO:0000256" key="8">
    <source>
        <dbReference type="ARBA" id="ARBA00023242"/>
    </source>
</evidence>
<reference evidence="13" key="2">
    <citation type="submission" date="2025-09" db="UniProtKB">
        <authorList>
            <consortium name="Ensembl"/>
        </authorList>
    </citation>
    <scope>IDENTIFICATION</scope>
</reference>
<dbReference type="PANTHER" id="PTHR12619">
    <property type="entry name" value="RFX TRANSCRIPTION FACTOR FAMILY"/>
    <property type="match status" value="1"/>
</dbReference>
<evidence type="ECO:0000256" key="11">
    <source>
        <dbReference type="SAM" id="MobiDB-lite"/>
    </source>
</evidence>
<proteinExistence type="predicted"/>
<keyword evidence="2" id="KW-0217">Developmental protein</keyword>
<keyword evidence="5" id="KW-0805">Transcription regulation</keyword>
<dbReference type="InterPro" id="IPR003150">
    <property type="entry name" value="DNA-bd_RFX"/>
</dbReference>
<dbReference type="Proteomes" id="UP000261380">
    <property type="component" value="Unplaced"/>
</dbReference>
<dbReference type="InterPro" id="IPR039779">
    <property type="entry name" value="RFX-like"/>
</dbReference>
<dbReference type="PROSITE" id="PS51526">
    <property type="entry name" value="RFX_DBD"/>
    <property type="match status" value="1"/>
</dbReference>
<protein>
    <recommendedName>
        <fullName evidence="9">Transcription factor RFX3</fullName>
    </recommendedName>
    <alternativeName>
        <fullName evidence="10">Regulatory factor X 3</fullName>
    </alternativeName>
</protein>
<feature type="region of interest" description="Disordered" evidence="11">
    <location>
        <begin position="254"/>
        <end position="278"/>
    </location>
</feature>
<feature type="region of interest" description="Disordered" evidence="11">
    <location>
        <begin position="645"/>
        <end position="671"/>
    </location>
</feature>
<sequence length="737" mass="82015">MQTPEAGADSTSTVSLQTTVPVQPTGSTQQVPVQQQQAQTVQQVQHVYPTQVQYVEENSGVYTNGNIRTYTYSEPQLYSQNSGGSYFDTQGSSSQVSTVVTSHGLTNNGGGSTGGMSMGMAGGQVISSSSGAYLMDNAGPHPATQTARASPATLQWLLDNYETAEGVSLPRSTLYNHYLRHCQEQKLDPVNAASFGKLIRSIFMGLRTRRLGTRGNSKYHYYGIRVKPDSPLNRLQEDMQYMALRQQPVQQKQRFKPVQKFDSGSGDNYTSGGQHHPGAAEQTVIAQSQHHQQFLDASRALPDFIELDLGQSNMENISSEDVKALQSLYREHCEAILDVVVNLQFSLIEKLWQTFWRYSPPDTVEGATITENSSISEIEVRLPRAQLFALCRNEAVLKWMSTCDHLMYQALVEILIPDVLRPIPSALTQAIRNFAKSLEGWLSNAMNAIPQRMIQTKIAAVSAFAQTLRRYTSLNHLAQAARAVLQNTSQINQMLSDLNRVDFANVQEQASWVCQCEEGVVQHLEQDFKATLQQQSSLEQWAAWLDNVVTQVLKPYEHRPSFPRAARQFLLKWSFYSSMVIRDLTLRSAASFGSFHLIRLLYDEYMFYLVEHRVAQATGETPIGVMGEVQTFLFFSPCTTLPCPDETSGMDSDLEEDTEDSGEPLAKREKPEHEVIQVIQVGALEDGSHPVVGVVQHSVLHSLQQPLQDHTEHILTPSAGTPTIRHCSTTGNTYASV</sequence>
<keyword evidence="4" id="KW-0221">Differentiation</keyword>
<dbReference type="Ensembl" id="ENSXCOT00000003946.1">
    <property type="protein sequence ID" value="ENSXCOP00000003903.1"/>
    <property type="gene ID" value="ENSXCOG00000003065.1"/>
</dbReference>
<keyword evidence="8" id="KW-0539">Nucleus</keyword>
<dbReference type="AlphaFoldDB" id="A0A3B5KUV8"/>
<dbReference type="Pfam" id="PF25340">
    <property type="entry name" value="BCD_RFX"/>
    <property type="match status" value="1"/>
</dbReference>
<organism evidence="13 14">
    <name type="scientific">Xiphophorus couchianus</name>
    <name type="common">Monterrey platyfish</name>
    <dbReference type="NCBI Taxonomy" id="32473"/>
    <lineage>
        <taxon>Eukaryota</taxon>
        <taxon>Metazoa</taxon>
        <taxon>Chordata</taxon>
        <taxon>Craniata</taxon>
        <taxon>Vertebrata</taxon>
        <taxon>Euteleostomi</taxon>
        <taxon>Actinopterygii</taxon>
        <taxon>Neopterygii</taxon>
        <taxon>Teleostei</taxon>
        <taxon>Neoteleostei</taxon>
        <taxon>Acanthomorphata</taxon>
        <taxon>Ovalentaria</taxon>
        <taxon>Atherinomorphae</taxon>
        <taxon>Cyprinodontiformes</taxon>
        <taxon>Poeciliidae</taxon>
        <taxon>Poeciliinae</taxon>
        <taxon>Xiphophorus</taxon>
    </lineage>
</organism>
<dbReference type="Pfam" id="PF02257">
    <property type="entry name" value="RFX_DNA_binding"/>
    <property type="match status" value="1"/>
</dbReference>
<dbReference type="GO" id="GO:0000981">
    <property type="term" value="F:DNA-binding transcription factor activity, RNA polymerase II-specific"/>
    <property type="evidence" value="ECO:0007669"/>
    <property type="project" value="TreeGrafter"/>
</dbReference>
<evidence type="ECO:0000256" key="6">
    <source>
        <dbReference type="ARBA" id="ARBA00023125"/>
    </source>
</evidence>
<evidence type="ECO:0000256" key="3">
    <source>
        <dbReference type="ARBA" id="ARBA00022491"/>
    </source>
</evidence>
<evidence type="ECO:0000256" key="4">
    <source>
        <dbReference type="ARBA" id="ARBA00022782"/>
    </source>
</evidence>
<dbReference type="GO" id="GO:0030154">
    <property type="term" value="P:cell differentiation"/>
    <property type="evidence" value="ECO:0007669"/>
    <property type="project" value="UniProtKB-KW"/>
</dbReference>
<dbReference type="Pfam" id="PF04589">
    <property type="entry name" value="RFX1_trans_act"/>
    <property type="match status" value="1"/>
</dbReference>
<evidence type="ECO:0000256" key="10">
    <source>
        <dbReference type="ARBA" id="ARBA00042137"/>
    </source>
</evidence>
<feature type="compositionally biased region" description="Acidic residues" evidence="11">
    <location>
        <begin position="652"/>
        <end position="662"/>
    </location>
</feature>
<keyword evidence="3" id="KW-0678">Repressor</keyword>
<accession>A0A3B5KUV8</accession>
<dbReference type="FunFam" id="1.10.10.10:FF:000017">
    <property type="entry name" value="transcription factor RFX3 isoform X1"/>
    <property type="match status" value="1"/>
</dbReference>
<dbReference type="STRING" id="32473.ENSXCOP00000003903"/>
<dbReference type="GO" id="GO:0005634">
    <property type="term" value="C:nucleus"/>
    <property type="evidence" value="ECO:0007669"/>
    <property type="project" value="UniProtKB-SubCell"/>
</dbReference>
<dbReference type="InterPro" id="IPR057321">
    <property type="entry name" value="RFX1-4/6/8-like_BCD"/>
</dbReference>
<dbReference type="SUPFAM" id="SSF46785">
    <property type="entry name" value="Winged helix' DNA-binding domain"/>
    <property type="match status" value="1"/>
</dbReference>
<keyword evidence="6" id="KW-0238">DNA-binding</keyword>
<dbReference type="InterPro" id="IPR036390">
    <property type="entry name" value="WH_DNA-bd_sf"/>
</dbReference>
<feature type="domain" description="RFX-type winged-helix" evidence="12">
    <location>
        <begin position="153"/>
        <end position="228"/>
    </location>
</feature>
<keyword evidence="14" id="KW-1185">Reference proteome</keyword>
<evidence type="ECO:0000313" key="14">
    <source>
        <dbReference type="Proteomes" id="UP000261380"/>
    </source>
</evidence>
<reference evidence="13" key="1">
    <citation type="submission" date="2025-08" db="UniProtKB">
        <authorList>
            <consortium name="Ensembl"/>
        </authorList>
    </citation>
    <scope>IDENTIFICATION</scope>
</reference>
<evidence type="ECO:0000259" key="12">
    <source>
        <dbReference type="PROSITE" id="PS51526"/>
    </source>
</evidence>
<dbReference type="PANTHER" id="PTHR12619:SF20">
    <property type="entry name" value="TRANSCRIPTION FACTOR RFX3"/>
    <property type="match status" value="1"/>
</dbReference>
<name>A0A3B5KUV8_9TELE</name>
<dbReference type="GO" id="GO:0000978">
    <property type="term" value="F:RNA polymerase II cis-regulatory region sequence-specific DNA binding"/>
    <property type="evidence" value="ECO:0007669"/>
    <property type="project" value="TreeGrafter"/>
</dbReference>
<dbReference type="Gene3D" id="1.10.10.10">
    <property type="entry name" value="Winged helix-like DNA-binding domain superfamily/Winged helix DNA-binding domain"/>
    <property type="match status" value="1"/>
</dbReference>
<keyword evidence="7" id="KW-0804">Transcription</keyword>
<evidence type="ECO:0000256" key="2">
    <source>
        <dbReference type="ARBA" id="ARBA00022473"/>
    </source>
</evidence>